<comment type="caution">
    <text evidence="1">The sequence shown here is derived from an EMBL/GenBank/DDBJ whole genome shotgun (WGS) entry which is preliminary data.</text>
</comment>
<dbReference type="CDD" id="cd24012">
    <property type="entry name" value="ASKHA_NBD_KDGal-kinase"/>
    <property type="match status" value="1"/>
</dbReference>
<dbReference type="EMBL" id="JBHLVZ010000011">
    <property type="protein sequence ID" value="MFC0385646.1"/>
    <property type="molecule type" value="Genomic_DNA"/>
</dbReference>
<dbReference type="RefSeq" id="WP_377049794.1">
    <property type="nucleotide sequence ID" value="NZ_JBHLVZ010000011.1"/>
</dbReference>
<dbReference type="InterPro" id="IPR007729">
    <property type="entry name" value="DGOK"/>
</dbReference>
<organism evidence="1 2">
    <name type="scientific">Muricoccus vinaceus</name>
    <dbReference type="NCBI Taxonomy" id="424704"/>
    <lineage>
        <taxon>Bacteria</taxon>
        <taxon>Pseudomonadati</taxon>
        <taxon>Pseudomonadota</taxon>
        <taxon>Alphaproteobacteria</taxon>
        <taxon>Acetobacterales</taxon>
        <taxon>Roseomonadaceae</taxon>
        <taxon>Muricoccus</taxon>
    </lineage>
</organism>
<dbReference type="Pfam" id="PF05035">
    <property type="entry name" value="DGOK"/>
    <property type="match status" value="1"/>
</dbReference>
<dbReference type="Gene3D" id="3.30.420.300">
    <property type="entry name" value="2-keto-3-deoxy-galactonokinase, substrate binding domain"/>
    <property type="match status" value="1"/>
</dbReference>
<dbReference type="InterPro" id="IPR042258">
    <property type="entry name" value="DGOK_N"/>
</dbReference>
<dbReference type="InterPro" id="IPR042257">
    <property type="entry name" value="DGOK_C"/>
</dbReference>
<sequence>MAATEPALIALDWGTSSLRAYLMGPGGAVLETRRLPLGLMQVPGRDFAGVMERAVGDWRLAWPGLRAVAAGMIGSAQGWVEAPYAECPAGTDELARALVPVPGGALLVIPGVARYGAAPDMMRGEETQIVGALVQRPALAAGALFVLPGTHSKWVPVSDGRIRDFRTFMTGEVFATLREHSILGRFATKDAPAADAGRLAEAFARGVTALRDSGSGAAPLLFSARALVLAGQLRPELSLEYLSGLLIGEEIRCGLHGEGAAPVLVGDAALCDRYRRAFALFGIDEVAVLGDTAPAGLWRIAELAELTGRKELQP</sequence>
<proteinExistence type="predicted"/>
<dbReference type="Proteomes" id="UP001589789">
    <property type="component" value="Unassembled WGS sequence"/>
</dbReference>
<gene>
    <name evidence="1" type="ORF">ACFFIC_08760</name>
</gene>
<reference evidence="1 2" key="1">
    <citation type="submission" date="2024-09" db="EMBL/GenBank/DDBJ databases">
        <authorList>
            <person name="Sun Q."/>
            <person name="Mori K."/>
        </authorList>
    </citation>
    <scope>NUCLEOTIDE SEQUENCE [LARGE SCALE GENOMIC DNA]</scope>
    <source>
        <strain evidence="1 2">CCM 7468</strain>
    </source>
</reference>
<evidence type="ECO:0000313" key="1">
    <source>
        <dbReference type="EMBL" id="MFC0385646.1"/>
    </source>
</evidence>
<keyword evidence="2" id="KW-1185">Reference proteome</keyword>
<evidence type="ECO:0000313" key="2">
    <source>
        <dbReference type="Proteomes" id="UP001589789"/>
    </source>
</evidence>
<dbReference type="Gene3D" id="3.30.420.310">
    <property type="entry name" value="2-keto-3-deoxy-galactonokinase, C-terminal domain"/>
    <property type="match status" value="1"/>
</dbReference>
<name>A0ABV6IQD3_9PROT</name>
<protein>
    <submittedName>
        <fullName evidence="1">2-dehydro-3-deoxygalactonokinase</fullName>
    </submittedName>
</protein>
<accession>A0ABV6IQD3</accession>